<proteinExistence type="predicted"/>
<organism evidence="1 2">
    <name type="scientific">Portunus trituberculatus</name>
    <name type="common">Swimming crab</name>
    <name type="synonym">Neptunus trituberculatus</name>
    <dbReference type="NCBI Taxonomy" id="210409"/>
    <lineage>
        <taxon>Eukaryota</taxon>
        <taxon>Metazoa</taxon>
        <taxon>Ecdysozoa</taxon>
        <taxon>Arthropoda</taxon>
        <taxon>Crustacea</taxon>
        <taxon>Multicrustacea</taxon>
        <taxon>Malacostraca</taxon>
        <taxon>Eumalacostraca</taxon>
        <taxon>Eucarida</taxon>
        <taxon>Decapoda</taxon>
        <taxon>Pleocyemata</taxon>
        <taxon>Brachyura</taxon>
        <taxon>Eubrachyura</taxon>
        <taxon>Portunoidea</taxon>
        <taxon>Portunidae</taxon>
        <taxon>Portuninae</taxon>
        <taxon>Portunus</taxon>
    </lineage>
</organism>
<gene>
    <name evidence="1" type="ORF">E2C01_016968</name>
</gene>
<name>A0A5B7DQG0_PORTR</name>
<comment type="caution">
    <text evidence="1">The sequence shown here is derived from an EMBL/GenBank/DDBJ whole genome shotgun (WGS) entry which is preliminary data.</text>
</comment>
<reference evidence="1" key="1">
    <citation type="submission" date="2019-05" db="EMBL/GenBank/DDBJ databases">
        <title>Another draft genome of Portunus trituberculatus and its Hox gene families provides insights of decapod evolution.</title>
        <authorList>
            <person name="Jeong J.-H."/>
            <person name="Song I."/>
            <person name="Kim S."/>
            <person name="Choi T."/>
            <person name="Kim D."/>
            <person name="Ryu S."/>
            <person name="Kim W."/>
        </authorList>
    </citation>
    <scope>NUCLEOTIDE SEQUENCE [LARGE SCALE GENOMIC DNA]</scope>
    <source>
        <tissue evidence="1">Muscle</tissue>
    </source>
</reference>
<protein>
    <submittedName>
        <fullName evidence="1">Uncharacterized protein</fullName>
    </submittedName>
</protein>
<dbReference type="Proteomes" id="UP000324222">
    <property type="component" value="Unassembled WGS sequence"/>
</dbReference>
<evidence type="ECO:0000313" key="2">
    <source>
        <dbReference type="Proteomes" id="UP000324222"/>
    </source>
</evidence>
<dbReference type="EMBL" id="VSRR010001265">
    <property type="protein sequence ID" value="MPC23902.1"/>
    <property type="molecule type" value="Genomic_DNA"/>
</dbReference>
<dbReference type="AlphaFoldDB" id="A0A5B7DQG0"/>
<keyword evidence="2" id="KW-1185">Reference proteome</keyword>
<sequence length="342" mass="37255">MLFFVGSGESTLLPGLGRGEFLPWLILSFLGKSFLGETPSYMAGAIVRILFPEEFLTSESSSLSLELNWSCSSMSASLVLVWQIAVSLMSFCSVLEGCVVQTAGWRGASCLSVPVLLSEASTDYLSGAMDCVMDSGCNIPSLLFWEPNSVLLNISSSKFEGTPASSLLCLAGGAESLDKCAGKLSCFMVVVCGASADSLLEQTWKLEDILSFLPRRFQIDFVISCFDLASSLPSSSLENRHFWDLKEALVLLQVLSFSSEWVTVSPFFPSRFLSVIASLSEEGLRRTPLVACLTLWPTLSVLPGVLVPLEHLRLVLLFKHPEEQMRQSNSTPHECLSHPQGN</sequence>
<accession>A0A5B7DQG0</accession>
<evidence type="ECO:0000313" key="1">
    <source>
        <dbReference type="EMBL" id="MPC23902.1"/>
    </source>
</evidence>